<evidence type="ECO:0000256" key="2">
    <source>
        <dbReference type="ARBA" id="ARBA00022473"/>
    </source>
</evidence>
<feature type="compositionally biased region" description="Basic residues" evidence="5">
    <location>
        <begin position="1"/>
        <end position="15"/>
    </location>
</feature>
<keyword evidence="3" id="KW-0539">Nucleus</keyword>
<feature type="region of interest" description="Disordered" evidence="5">
    <location>
        <begin position="319"/>
        <end position="374"/>
    </location>
</feature>
<dbReference type="EMBL" id="JAUCMV010000001">
    <property type="protein sequence ID" value="KAK0426430.1"/>
    <property type="molecule type" value="Genomic_DNA"/>
</dbReference>
<comment type="subcellular location">
    <subcellularLocation>
        <location evidence="1">Nucleus</location>
    </subcellularLocation>
</comment>
<feature type="region of interest" description="Disordered" evidence="5">
    <location>
        <begin position="1"/>
        <end position="50"/>
    </location>
</feature>
<comment type="caution">
    <text evidence="6">The sequence shown here is derived from an EMBL/GenBank/DDBJ whole genome shotgun (WGS) entry which is preliminary data.</text>
</comment>
<reference evidence="6" key="1">
    <citation type="submission" date="2023-06" db="EMBL/GenBank/DDBJ databases">
        <title>Genomic analysis of the entomopathogenic nematode Steinernema hermaphroditum.</title>
        <authorList>
            <person name="Schwarz E.M."/>
            <person name="Heppert J.K."/>
            <person name="Baniya A."/>
            <person name="Schwartz H.T."/>
            <person name="Tan C.-H."/>
            <person name="Antoshechkin I."/>
            <person name="Sternberg P.W."/>
            <person name="Goodrich-Blair H."/>
            <person name="Dillman A.R."/>
        </authorList>
    </citation>
    <scope>NUCLEOTIDE SEQUENCE</scope>
    <source>
        <strain evidence="6">PS9179</strain>
        <tissue evidence="6">Whole animal</tissue>
    </source>
</reference>
<protein>
    <submittedName>
        <fullName evidence="6">Uncharacterized protein</fullName>
    </submittedName>
</protein>
<feature type="compositionally biased region" description="Polar residues" evidence="5">
    <location>
        <begin position="18"/>
        <end position="37"/>
    </location>
</feature>
<evidence type="ECO:0000313" key="7">
    <source>
        <dbReference type="Proteomes" id="UP001175271"/>
    </source>
</evidence>
<dbReference type="PANTHER" id="PTHR12972">
    <property type="entry name" value="DOWNSTREAM NEIGHBOR OF SON"/>
    <property type="match status" value="1"/>
</dbReference>
<evidence type="ECO:0000256" key="3">
    <source>
        <dbReference type="ARBA" id="ARBA00023242"/>
    </source>
</evidence>
<name>A0AA39ILD2_9BILA</name>
<evidence type="ECO:0000256" key="4">
    <source>
        <dbReference type="ARBA" id="ARBA00025806"/>
    </source>
</evidence>
<feature type="compositionally biased region" description="Polar residues" evidence="5">
    <location>
        <begin position="328"/>
        <end position="350"/>
    </location>
</feature>
<evidence type="ECO:0000313" key="6">
    <source>
        <dbReference type="EMBL" id="KAK0426430.1"/>
    </source>
</evidence>
<dbReference type="GO" id="GO:0033260">
    <property type="term" value="P:nuclear DNA replication"/>
    <property type="evidence" value="ECO:0007669"/>
    <property type="project" value="TreeGrafter"/>
</dbReference>
<dbReference type="PANTHER" id="PTHR12972:SF0">
    <property type="entry name" value="PROTEIN DOWNSTREAM NEIGHBOR OF SON"/>
    <property type="match status" value="1"/>
</dbReference>
<evidence type="ECO:0000256" key="1">
    <source>
        <dbReference type="ARBA" id="ARBA00004123"/>
    </source>
</evidence>
<accession>A0AA39ILD2</accession>
<dbReference type="InterPro" id="IPR024861">
    <property type="entry name" value="Donson"/>
</dbReference>
<feature type="compositionally biased region" description="Basic and acidic residues" evidence="5">
    <location>
        <begin position="361"/>
        <end position="374"/>
    </location>
</feature>
<dbReference type="AlphaFoldDB" id="A0AA39ILD2"/>
<sequence>MDAWKKPRVLKRKRTQRNENSSLSVTLASDDSQSLPPISSGDKENAEFGDNPFLKYQQSIEYSLAKKKKLSDVSEEAKSTEAQAKALPVDMRPADKLRLVSQKPLPWMKSMNGPGTSIARANIGDFNELLLSSCRDLRDNDVALMEELLRSAAIYHQYPDLTGVALFPRLEEHTKVSGNFKNADDTRPLCNSPEQFFIALKAAWCDSFNDLYRSWRRNRGQTSFYVFCPQFTVLFAKMKPPSDRNEGDLDLENSCWMLDDEGPRHVVIISPTLHGFRDVLKKEGMCIDYYHIGPVEKPATAKPARRSITDAPTNFANFDAFKDDSTEKSPVTQSQPAPAKSESSFDLSVSDNEDEDGAISDEGHDSDSADWLRDIGIDSPNRTFKLRRCATVGELSQPSSNIASGTTVADETLRSSIAIWNPSSIQNFCDFFLYTNHGRSVTGPQAGLVPTLASCSPFLNSAMKSLTLSSHCAKSPNGGPLKYVLELDDGPILPHTVANVVKFMKHASDLNHTENAMELLFNSRNFYTGFNQAADKEKSEFSDVERCDMKCPGFSFSW</sequence>
<gene>
    <name evidence="6" type="ORF">QR680_009706</name>
</gene>
<keyword evidence="7" id="KW-1185">Reference proteome</keyword>
<organism evidence="6 7">
    <name type="scientific">Steinernema hermaphroditum</name>
    <dbReference type="NCBI Taxonomy" id="289476"/>
    <lineage>
        <taxon>Eukaryota</taxon>
        <taxon>Metazoa</taxon>
        <taxon>Ecdysozoa</taxon>
        <taxon>Nematoda</taxon>
        <taxon>Chromadorea</taxon>
        <taxon>Rhabditida</taxon>
        <taxon>Tylenchina</taxon>
        <taxon>Panagrolaimomorpha</taxon>
        <taxon>Strongyloidoidea</taxon>
        <taxon>Steinernematidae</taxon>
        <taxon>Steinernema</taxon>
    </lineage>
</organism>
<comment type="similarity">
    <text evidence="4">Belongs to the DONSON family.</text>
</comment>
<dbReference type="Proteomes" id="UP001175271">
    <property type="component" value="Unassembled WGS sequence"/>
</dbReference>
<keyword evidence="2" id="KW-0217">Developmental protein</keyword>
<dbReference type="GO" id="GO:0005634">
    <property type="term" value="C:nucleus"/>
    <property type="evidence" value="ECO:0007669"/>
    <property type="project" value="UniProtKB-SubCell"/>
</dbReference>
<proteinExistence type="inferred from homology"/>
<evidence type="ECO:0000256" key="5">
    <source>
        <dbReference type="SAM" id="MobiDB-lite"/>
    </source>
</evidence>